<proteinExistence type="predicted"/>
<dbReference type="Proteomes" id="UP000034883">
    <property type="component" value="Chromosome"/>
</dbReference>
<keyword evidence="2" id="KW-1185">Reference proteome</keyword>
<name>A0A0F6YJM4_9BACT</name>
<reference evidence="1 2" key="1">
    <citation type="submission" date="2015-03" db="EMBL/GenBank/DDBJ databases">
        <title>Genome assembly of Sandaracinus amylolyticus DSM 53668.</title>
        <authorList>
            <person name="Sharma G."/>
            <person name="Subramanian S."/>
        </authorList>
    </citation>
    <scope>NUCLEOTIDE SEQUENCE [LARGE SCALE GENOMIC DNA]</scope>
    <source>
        <strain evidence="1 2">DSM 53668</strain>
    </source>
</reference>
<protein>
    <submittedName>
        <fullName evidence="1">Uncharacterized protein</fullName>
    </submittedName>
</protein>
<organism evidence="1 2">
    <name type="scientific">Sandaracinus amylolyticus</name>
    <dbReference type="NCBI Taxonomy" id="927083"/>
    <lineage>
        <taxon>Bacteria</taxon>
        <taxon>Pseudomonadati</taxon>
        <taxon>Myxococcota</taxon>
        <taxon>Polyangia</taxon>
        <taxon>Polyangiales</taxon>
        <taxon>Sandaracinaceae</taxon>
        <taxon>Sandaracinus</taxon>
    </lineage>
</organism>
<dbReference type="KEGG" id="samy:DB32_003419"/>
<sequence>MISGVCTCAWCWDRPFCFDPEDPDALLAPDAAGTCPPGSLTATRATRVVAIDARDELFCVSQRSDAVLDAEPLLVPSGNGVEGGVCPLPGTGDRERLVSFDPCLDVMHSCRDVREPEFASCAHVPAVPECPSGYQRGPEKSGCSNEGSADAADLVVDACWRWRVPSDRPQRYCYAACLDAPRVYATSEPVCDESRFW</sequence>
<dbReference type="AlphaFoldDB" id="A0A0F6YJM4"/>
<accession>A0A0F6YJM4</accession>
<gene>
    <name evidence="1" type="ORF">DB32_003419</name>
</gene>
<dbReference type="EMBL" id="CP011125">
    <property type="protein sequence ID" value="AKF06270.1"/>
    <property type="molecule type" value="Genomic_DNA"/>
</dbReference>
<evidence type="ECO:0000313" key="2">
    <source>
        <dbReference type="Proteomes" id="UP000034883"/>
    </source>
</evidence>
<evidence type="ECO:0000313" key="1">
    <source>
        <dbReference type="EMBL" id="AKF06270.1"/>
    </source>
</evidence>
<dbReference type="STRING" id="927083.DB32_003419"/>